<evidence type="ECO:0000256" key="1">
    <source>
        <dbReference type="ARBA" id="ARBA00001946"/>
    </source>
</evidence>
<dbReference type="Gene3D" id="2.20.70.10">
    <property type="match status" value="1"/>
</dbReference>
<evidence type="ECO:0000313" key="7">
    <source>
        <dbReference type="Proteomes" id="UP001403385"/>
    </source>
</evidence>
<comment type="similarity">
    <text evidence="4">Belongs to the Nudix hydrolase family.</text>
</comment>
<dbReference type="PRINTS" id="PR00502">
    <property type="entry name" value="NUDIXFAMILY"/>
</dbReference>
<dbReference type="Proteomes" id="UP001403385">
    <property type="component" value="Unassembled WGS sequence"/>
</dbReference>
<dbReference type="InterPro" id="IPR015797">
    <property type="entry name" value="NUDIX_hydrolase-like_dom_sf"/>
</dbReference>
<comment type="cofactor">
    <cofactor evidence="1">
        <name>Mg(2+)</name>
        <dbReference type="ChEBI" id="CHEBI:18420"/>
    </cofactor>
</comment>
<dbReference type="InterPro" id="IPR029401">
    <property type="entry name" value="Nudix_N"/>
</dbReference>
<dbReference type="Pfam" id="PF00293">
    <property type="entry name" value="NUDIX"/>
    <property type="match status" value="1"/>
</dbReference>
<dbReference type="PANTHER" id="PTHR43222:SF2">
    <property type="entry name" value="NUDIX HYDROLASE 23, CHLOROPLASTIC"/>
    <property type="match status" value="1"/>
</dbReference>
<dbReference type="InterPro" id="IPR020084">
    <property type="entry name" value="NUDIX_hydrolase_CS"/>
</dbReference>
<name>A0AAW9S8Q0_9BACT</name>
<dbReference type="GO" id="GO:0016787">
    <property type="term" value="F:hydrolase activity"/>
    <property type="evidence" value="ECO:0007669"/>
    <property type="project" value="UniProtKB-KW"/>
</dbReference>
<dbReference type="PANTHER" id="PTHR43222">
    <property type="entry name" value="NUDIX HYDROLASE 23"/>
    <property type="match status" value="1"/>
</dbReference>
<feature type="domain" description="Nudix hydrolase" evidence="5">
    <location>
        <begin position="37"/>
        <end position="161"/>
    </location>
</feature>
<dbReference type="PROSITE" id="PS51462">
    <property type="entry name" value="NUDIX"/>
    <property type="match status" value="1"/>
</dbReference>
<keyword evidence="7" id="KW-1185">Reference proteome</keyword>
<dbReference type="Pfam" id="PF14803">
    <property type="entry name" value="Zn_ribbon_Nudix"/>
    <property type="match status" value="1"/>
</dbReference>
<keyword evidence="2 4" id="KW-0378">Hydrolase</keyword>
<dbReference type="RefSeq" id="WP_346822656.1">
    <property type="nucleotide sequence ID" value="NZ_JBDKWZ010000011.1"/>
</dbReference>
<keyword evidence="3" id="KW-0460">Magnesium</keyword>
<evidence type="ECO:0000256" key="3">
    <source>
        <dbReference type="ARBA" id="ARBA00022842"/>
    </source>
</evidence>
<comment type="caution">
    <text evidence="6">The sequence shown here is derived from an EMBL/GenBank/DDBJ whole genome shotgun (WGS) entry which is preliminary data.</text>
</comment>
<dbReference type="SUPFAM" id="SSF55811">
    <property type="entry name" value="Nudix"/>
    <property type="match status" value="1"/>
</dbReference>
<evidence type="ECO:0000259" key="5">
    <source>
        <dbReference type="PROSITE" id="PS51462"/>
    </source>
</evidence>
<evidence type="ECO:0000256" key="2">
    <source>
        <dbReference type="ARBA" id="ARBA00022801"/>
    </source>
</evidence>
<dbReference type="Gene3D" id="3.90.79.10">
    <property type="entry name" value="Nucleoside Triphosphate Pyrophosphohydrolase"/>
    <property type="match status" value="1"/>
</dbReference>
<organism evidence="6 7">
    <name type="scientific">Rapidithrix thailandica</name>
    <dbReference type="NCBI Taxonomy" id="413964"/>
    <lineage>
        <taxon>Bacteria</taxon>
        <taxon>Pseudomonadati</taxon>
        <taxon>Bacteroidota</taxon>
        <taxon>Cytophagia</taxon>
        <taxon>Cytophagales</taxon>
        <taxon>Flammeovirgaceae</taxon>
        <taxon>Rapidithrix</taxon>
    </lineage>
</organism>
<evidence type="ECO:0000313" key="6">
    <source>
        <dbReference type="EMBL" id="MEN7549877.1"/>
    </source>
</evidence>
<gene>
    <name evidence="6" type="ORF">AAG747_18270</name>
</gene>
<dbReference type="InterPro" id="IPR020476">
    <property type="entry name" value="Nudix_hydrolase"/>
</dbReference>
<reference evidence="6 7" key="1">
    <citation type="submission" date="2024-04" db="EMBL/GenBank/DDBJ databases">
        <title>Novel genus in family Flammeovirgaceae.</title>
        <authorList>
            <person name="Nguyen T.H."/>
            <person name="Vuong T.Q."/>
            <person name="Le H."/>
            <person name="Kim S.-G."/>
        </authorList>
    </citation>
    <scope>NUCLEOTIDE SEQUENCE [LARGE SCALE GENOMIC DNA]</scope>
    <source>
        <strain evidence="6 7">JCM 23209</strain>
    </source>
</reference>
<proteinExistence type="inferred from homology"/>
<accession>A0AAW9S8Q0</accession>
<dbReference type="AlphaFoldDB" id="A0AAW9S8Q0"/>
<dbReference type="CDD" id="cd04511">
    <property type="entry name" value="NUDIX_Hydrolase"/>
    <property type="match status" value="1"/>
</dbReference>
<dbReference type="InterPro" id="IPR000086">
    <property type="entry name" value="NUDIX_hydrolase_dom"/>
</dbReference>
<dbReference type="EMBL" id="JBDKWZ010000011">
    <property type="protein sequence ID" value="MEN7549877.1"/>
    <property type="molecule type" value="Genomic_DNA"/>
</dbReference>
<evidence type="ECO:0000256" key="4">
    <source>
        <dbReference type="RuleBase" id="RU003476"/>
    </source>
</evidence>
<dbReference type="PROSITE" id="PS00893">
    <property type="entry name" value="NUDIX_BOX"/>
    <property type="match status" value="1"/>
</dbReference>
<sequence>MNFCSNCGSKQISLKIPEGDSLPRFCCEQCGEIFYQNPKIVVGCLPVFEDKILMCKRAIEPRAGFWNLPAGYLENGETAEEGAIRETYEEAHAQVEIIRLHVLYSIPQFNQVYLHFLARMKSPDFSISTLESTEVRMFAYHEIPWQDIAFSSSTFAIEKFLEAKNSSYEGVHRGYFPGIPNR</sequence>
<protein>
    <submittedName>
        <fullName evidence="6">NUDIX hydrolase</fullName>
    </submittedName>
</protein>